<accession>A0A520MG40</accession>
<evidence type="ECO:0000256" key="1">
    <source>
        <dbReference type="SAM" id="Coils"/>
    </source>
</evidence>
<gene>
    <name evidence="2" type="ORF">EVA96_03160</name>
</gene>
<protein>
    <submittedName>
        <fullName evidence="2">Tol-pal system protein</fullName>
    </submittedName>
</protein>
<evidence type="ECO:0000313" key="2">
    <source>
        <dbReference type="EMBL" id="RZO20165.1"/>
    </source>
</evidence>
<dbReference type="InterPro" id="IPR019734">
    <property type="entry name" value="TPR_rpt"/>
</dbReference>
<dbReference type="InterPro" id="IPR011990">
    <property type="entry name" value="TPR-like_helical_dom_sf"/>
</dbReference>
<sequence length="216" mass="25073">MKKVILFFLISILSIDQLQADENKDAQADLLFLKIQELEIEIADLRNQIESQEYLINKLIDESVDSKPAATDDGLEDLAIDSNIRFKGIEDTQSKDEVYKSAINALEEQNFDRALLLFKYFVESFTDEEKTPLSFFWLGEISMIQNNFEQSNNYFMELISSFPSHYRIPLAHKKIGDIYLKNNDVVMAKEKYNYVVREYPDNTASSLALQLLKNME</sequence>
<proteinExistence type="predicted"/>
<dbReference type="SUPFAM" id="SSF48452">
    <property type="entry name" value="TPR-like"/>
    <property type="match status" value="1"/>
</dbReference>
<dbReference type="Gene3D" id="1.25.40.10">
    <property type="entry name" value="Tetratricopeptide repeat domain"/>
    <property type="match status" value="1"/>
</dbReference>
<keyword evidence="1" id="KW-0175">Coiled coil</keyword>
<evidence type="ECO:0000313" key="3">
    <source>
        <dbReference type="Proteomes" id="UP000315782"/>
    </source>
</evidence>
<dbReference type="AlphaFoldDB" id="A0A520MG40"/>
<organism evidence="2 3">
    <name type="scientific">SAR86 cluster bacterium</name>
    <dbReference type="NCBI Taxonomy" id="2030880"/>
    <lineage>
        <taxon>Bacteria</taxon>
        <taxon>Pseudomonadati</taxon>
        <taxon>Pseudomonadota</taxon>
        <taxon>Gammaproteobacteria</taxon>
        <taxon>SAR86 cluster</taxon>
    </lineage>
</organism>
<dbReference type="EMBL" id="SHBI01000023">
    <property type="protein sequence ID" value="RZO20165.1"/>
    <property type="molecule type" value="Genomic_DNA"/>
</dbReference>
<feature type="coiled-coil region" evidence="1">
    <location>
        <begin position="28"/>
        <end position="62"/>
    </location>
</feature>
<name>A0A520MG40_9GAMM</name>
<dbReference type="Proteomes" id="UP000315782">
    <property type="component" value="Unassembled WGS sequence"/>
</dbReference>
<dbReference type="Pfam" id="PF13174">
    <property type="entry name" value="TPR_6"/>
    <property type="match status" value="1"/>
</dbReference>
<comment type="caution">
    <text evidence="2">The sequence shown here is derived from an EMBL/GenBank/DDBJ whole genome shotgun (WGS) entry which is preliminary data.</text>
</comment>
<reference evidence="2 3" key="1">
    <citation type="submission" date="2019-02" db="EMBL/GenBank/DDBJ databases">
        <title>Prokaryotic population dynamics and viral predation in marine succession experiment using metagenomics: the confinement effect.</title>
        <authorList>
            <person name="Haro-Moreno J.M."/>
            <person name="Rodriguez-Valera F."/>
            <person name="Lopez-Perez M."/>
        </authorList>
    </citation>
    <scope>NUCLEOTIDE SEQUENCE [LARGE SCALE GENOMIC DNA]</scope>
    <source>
        <strain evidence="2">MED-G163</strain>
    </source>
</reference>